<feature type="compositionally biased region" description="Low complexity" evidence="1">
    <location>
        <begin position="84"/>
        <end position="98"/>
    </location>
</feature>
<sequence length="247" mass="25310">MPRRYCPRSAGNYPRMGGNSYQARFTVVNPAQVAVSGRVAHRVVMRWATNRLGIGTALALTCLVAGCGKQQSATPPPSVPMVSATATTAAPPTTTEGAAPGGGDESPAEWYCKVDDLTLTLRDGDAAAGTVYRILVFTNKGGRTCVIQGFPGVSYVAGEDGHQVGPAAFREGAKGGPITLAPGQDATAAVGFVNVANYDPAVCKPTEVRGLRVYPPHDTASAFVPIAGTGCAGTPPGNQLTVHTVVS</sequence>
<organism evidence="3 4">
    <name type="scientific">Actinokineospora auranticolor</name>
    <dbReference type="NCBI Taxonomy" id="155976"/>
    <lineage>
        <taxon>Bacteria</taxon>
        <taxon>Bacillati</taxon>
        <taxon>Actinomycetota</taxon>
        <taxon>Actinomycetes</taxon>
        <taxon>Pseudonocardiales</taxon>
        <taxon>Pseudonocardiaceae</taxon>
        <taxon>Actinokineospora</taxon>
    </lineage>
</organism>
<evidence type="ECO:0000259" key="2">
    <source>
        <dbReference type="Pfam" id="PF14016"/>
    </source>
</evidence>
<feature type="domain" description="DUF4232" evidence="2">
    <location>
        <begin position="112"/>
        <end position="245"/>
    </location>
</feature>
<feature type="region of interest" description="Disordered" evidence="1">
    <location>
        <begin position="71"/>
        <end position="107"/>
    </location>
</feature>
<keyword evidence="4" id="KW-1185">Reference proteome</keyword>
<evidence type="ECO:0000313" key="4">
    <source>
        <dbReference type="Proteomes" id="UP000239203"/>
    </source>
</evidence>
<dbReference type="EMBL" id="PTIX01000039">
    <property type="protein sequence ID" value="PPK61714.1"/>
    <property type="molecule type" value="Genomic_DNA"/>
</dbReference>
<evidence type="ECO:0000256" key="1">
    <source>
        <dbReference type="SAM" id="MobiDB-lite"/>
    </source>
</evidence>
<evidence type="ECO:0000313" key="3">
    <source>
        <dbReference type="EMBL" id="PPK61714.1"/>
    </source>
</evidence>
<dbReference type="InterPro" id="IPR025326">
    <property type="entry name" value="DUF4232"/>
</dbReference>
<reference evidence="3 4" key="1">
    <citation type="submission" date="2018-02" db="EMBL/GenBank/DDBJ databases">
        <title>Genomic Encyclopedia of Archaeal and Bacterial Type Strains, Phase II (KMG-II): from individual species to whole genera.</title>
        <authorList>
            <person name="Goeker M."/>
        </authorList>
    </citation>
    <scope>NUCLEOTIDE SEQUENCE [LARGE SCALE GENOMIC DNA]</scope>
    <source>
        <strain evidence="3 4">YU 961-1</strain>
    </source>
</reference>
<dbReference type="Proteomes" id="UP000239203">
    <property type="component" value="Unassembled WGS sequence"/>
</dbReference>
<accession>A0A2S6GBX0</accession>
<proteinExistence type="predicted"/>
<name>A0A2S6GBX0_9PSEU</name>
<gene>
    <name evidence="3" type="ORF">CLV40_13911</name>
</gene>
<comment type="caution">
    <text evidence="3">The sequence shown here is derived from an EMBL/GenBank/DDBJ whole genome shotgun (WGS) entry which is preliminary data.</text>
</comment>
<dbReference type="Pfam" id="PF14016">
    <property type="entry name" value="DUF4232"/>
    <property type="match status" value="1"/>
</dbReference>
<protein>
    <submittedName>
        <fullName evidence="3">Uncharacterized protein DUF4232</fullName>
    </submittedName>
</protein>
<dbReference type="AlphaFoldDB" id="A0A2S6GBX0"/>